<evidence type="ECO:0000256" key="1">
    <source>
        <dbReference type="ARBA" id="ARBA00004141"/>
    </source>
</evidence>
<dbReference type="Pfam" id="PF01496">
    <property type="entry name" value="V_ATPase_I"/>
    <property type="match status" value="2"/>
</dbReference>
<dbReference type="Gene3D" id="1.20.1460.20">
    <property type="match status" value="1"/>
</dbReference>
<organism evidence="9 10">
    <name type="scientific">Paramaledivibacter caminithermalis (strain DSM 15212 / CIP 107654 / DViRD3)</name>
    <name type="common">Clostridium caminithermale</name>
    <dbReference type="NCBI Taxonomy" id="1121301"/>
    <lineage>
        <taxon>Bacteria</taxon>
        <taxon>Bacillati</taxon>
        <taxon>Bacillota</taxon>
        <taxon>Clostridia</taxon>
        <taxon>Peptostreptococcales</taxon>
        <taxon>Caminicellaceae</taxon>
        <taxon>Paramaledivibacter</taxon>
    </lineage>
</organism>
<sequence>MAVEKMEMLNLVAPIEEINNISRDIILLENVHIVNALNEINESNFTLNVLEENLEELVDMCVIRPYMEDKDYRDISKKINDLMDCLELEKTIKEEYIEGSYDFKASIKEIEDIYWEIKRVYEEKSLYTEELNKIQEFDSHIHHLKRTKVDLSILNNLNFFSFKIGILSKENINRLKKNYENISAIVLHIGSNTLGEVYLVISPRDLETETNRILHSVNFHELDIPKEFLGTPEEIVINIEDKVKENRSKLESIDNKLKQFKEKYGVIIERQYSRLRLEEEVADIKKETACTNNYFYLSGWVPSREKKRIENRFKKYGHKVLIMFKDVSEVHKYIIPPTKLKNNKLTRPFEALVKMYGIPSYDELDPTMFLSLTYMLLFGAMFGDVGQGMILFLAGLYLSKKNRKSFYGGILTRLGLSSTIFGFLYGSIFGFEHVIPALMVHPIEHINFMLMGSVAIGIIMLITSFGYSIVNRIKQRDMKEGLFGRNGLNGLIFYLCLLGIVGNAVMEREIVPLSLLYVILLISLIFIVVREPLANLILKKRPLYHEDVSSYYIESGFDIFETLLSMMSNTISFIRVGAFALNHVGLFIAFQTMAKIMNNFTGSIIIFLIGNIIIICLEGLIVFIQGLRLQYYELFSKYYRGEGIEFKPIKLVDSLD</sequence>
<keyword evidence="4 8" id="KW-0812">Transmembrane</keyword>
<feature type="transmembrane region" description="Helical" evidence="8">
    <location>
        <begin position="448"/>
        <end position="470"/>
    </location>
</feature>
<gene>
    <name evidence="9" type="ORF">SAMN02745912_00593</name>
</gene>
<dbReference type="GO" id="GO:0007035">
    <property type="term" value="P:vacuolar acidification"/>
    <property type="evidence" value="ECO:0007669"/>
    <property type="project" value="TreeGrafter"/>
</dbReference>
<feature type="transmembrane region" description="Helical" evidence="8">
    <location>
        <begin position="510"/>
        <end position="529"/>
    </location>
</feature>
<evidence type="ECO:0000313" key="10">
    <source>
        <dbReference type="Proteomes" id="UP000184465"/>
    </source>
</evidence>
<dbReference type="GO" id="GO:0051117">
    <property type="term" value="F:ATPase binding"/>
    <property type="evidence" value="ECO:0007669"/>
    <property type="project" value="TreeGrafter"/>
</dbReference>
<feature type="transmembrane region" description="Helical" evidence="8">
    <location>
        <begin position="573"/>
        <end position="594"/>
    </location>
</feature>
<dbReference type="InterPro" id="IPR002490">
    <property type="entry name" value="V-ATPase_116kDa_su"/>
</dbReference>
<feature type="transmembrane region" description="Helical" evidence="8">
    <location>
        <begin position="410"/>
        <end position="428"/>
    </location>
</feature>
<dbReference type="RefSeq" id="WP_073146891.1">
    <property type="nucleotide sequence ID" value="NZ_FRAG01000005.1"/>
</dbReference>
<reference evidence="9 10" key="1">
    <citation type="submission" date="2016-11" db="EMBL/GenBank/DDBJ databases">
        <authorList>
            <person name="Jaros S."/>
            <person name="Januszkiewicz K."/>
            <person name="Wedrychowicz H."/>
        </authorList>
    </citation>
    <scope>NUCLEOTIDE SEQUENCE [LARGE SCALE GENOMIC DNA]</scope>
    <source>
        <strain evidence="9 10">DSM 15212</strain>
    </source>
</reference>
<dbReference type="Gene3D" id="3.30.70.2170">
    <property type="match status" value="1"/>
</dbReference>
<dbReference type="GO" id="GO:0046961">
    <property type="term" value="F:proton-transporting ATPase activity, rotational mechanism"/>
    <property type="evidence" value="ECO:0007669"/>
    <property type="project" value="InterPro"/>
</dbReference>
<feature type="transmembrane region" description="Helical" evidence="8">
    <location>
        <begin position="600"/>
        <end position="624"/>
    </location>
</feature>
<protein>
    <submittedName>
        <fullName evidence="9">V/A-type H+-transporting ATPase subunit I</fullName>
    </submittedName>
</protein>
<keyword evidence="7 8" id="KW-0472">Membrane</keyword>
<comment type="subcellular location">
    <subcellularLocation>
        <location evidence="1">Membrane</location>
        <topology evidence="1">Multi-pass membrane protein</topology>
    </subcellularLocation>
</comment>
<evidence type="ECO:0000256" key="2">
    <source>
        <dbReference type="ARBA" id="ARBA00009904"/>
    </source>
</evidence>
<keyword evidence="5 8" id="KW-1133">Transmembrane helix</keyword>
<proteinExistence type="inferred from homology"/>
<comment type="similarity">
    <text evidence="2">Belongs to the V-ATPase 116 kDa subunit family.</text>
</comment>
<dbReference type="EMBL" id="FRAG01000005">
    <property type="protein sequence ID" value="SHJ64849.1"/>
    <property type="molecule type" value="Genomic_DNA"/>
</dbReference>
<feature type="transmembrane region" description="Helical" evidence="8">
    <location>
        <begin position="482"/>
        <end position="504"/>
    </location>
</feature>
<dbReference type="Gene3D" id="3.30.70.2750">
    <property type="match status" value="1"/>
</dbReference>
<evidence type="ECO:0000256" key="8">
    <source>
        <dbReference type="SAM" id="Phobius"/>
    </source>
</evidence>
<name>A0A1M6L127_PARC5</name>
<dbReference type="GO" id="GO:0016471">
    <property type="term" value="C:vacuolar proton-transporting V-type ATPase complex"/>
    <property type="evidence" value="ECO:0007669"/>
    <property type="project" value="TreeGrafter"/>
</dbReference>
<keyword evidence="3" id="KW-0813">Transport</keyword>
<dbReference type="PANTHER" id="PTHR11629:SF63">
    <property type="entry name" value="V-TYPE PROTON ATPASE SUBUNIT A"/>
    <property type="match status" value="1"/>
</dbReference>
<evidence type="ECO:0000256" key="3">
    <source>
        <dbReference type="ARBA" id="ARBA00022448"/>
    </source>
</evidence>
<keyword evidence="6" id="KW-0406">Ion transport</keyword>
<evidence type="ECO:0000256" key="6">
    <source>
        <dbReference type="ARBA" id="ARBA00023065"/>
    </source>
</evidence>
<keyword evidence="10" id="KW-1185">Reference proteome</keyword>
<dbReference type="AlphaFoldDB" id="A0A1M6L127"/>
<dbReference type="GO" id="GO:0033179">
    <property type="term" value="C:proton-transporting V-type ATPase, V0 domain"/>
    <property type="evidence" value="ECO:0007669"/>
    <property type="project" value="InterPro"/>
</dbReference>
<accession>A0A1M6L127</accession>
<dbReference type="Proteomes" id="UP000184465">
    <property type="component" value="Unassembled WGS sequence"/>
</dbReference>
<dbReference type="STRING" id="1121301.SAMN02745912_00593"/>
<evidence type="ECO:0000256" key="4">
    <source>
        <dbReference type="ARBA" id="ARBA00022692"/>
    </source>
</evidence>
<dbReference type="OrthoDB" id="9803814at2"/>
<evidence type="ECO:0000313" key="9">
    <source>
        <dbReference type="EMBL" id="SHJ64849.1"/>
    </source>
</evidence>
<dbReference type="PANTHER" id="PTHR11629">
    <property type="entry name" value="VACUOLAR PROTON ATPASES"/>
    <property type="match status" value="1"/>
</dbReference>
<feature type="transmembrane region" description="Helical" evidence="8">
    <location>
        <begin position="374"/>
        <end position="398"/>
    </location>
</feature>
<evidence type="ECO:0000256" key="7">
    <source>
        <dbReference type="ARBA" id="ARBA00023136"/>
    </source>
</evidence>
<evidence type="ECO:0000256" key="5">
    <source>
        <dbReference type="ARBA" id="ARBA00022989"/>
    </source>
</evidence>